<keyword evidence="9" id="KW-0418">Kinase</keyword>
<evidence type="ECO:0000256" key="12">
    <source>
        <dbReference type="ARBA" id="ARBA00023012"/>
    </source>
</evidence>
<evidence type="ECO:0000313" key="22">
    <source>
        <dbReference type="Proteomes" id="UP001221189"/>
    </source>
</evidence>
<dbReference type="InterPro" id="IPR036641">
    <property type="entry name" value="HPT_dom_sf"/>
</dbReference>
<dbReference type="InterPro" id="IPR000700">
    <property type="entry name" value="PAS-assoc_C"/>
</dbReference>
<dbReference type="SMART" id="SM00065">
    <property type="entry name" value="GAF"/>
    <property type="match status" value="1"/>
</dbReference>
<evidence type="ECO:0000256" key="4">
    <source>
        <dbReference type="ARBA" id="ARBA00022475"/>
    </source>
</evidence>
<dbReference type="SMART" id="SM00388">
    <property type="entry name" value="HisKA"/>
    <property type="match status" value="1"/>
</dbReference>
<dbReference type="RefSeq" id="WP_273602292.1">
    <property type="nucleotide sequence ID" value="NZ_JAQQXT010000019.1"/>
</dbReference>
<keyword evidence="13" id="KW-0472">Membrane</keyword>
<evidence type="ECO:0000256" key="9">
    <source>
        <dbReference type="ARBA" id="ARBA00022777"/>
    </source>
</evidence>
<dbReference type="SUPFAM" id="SSF55781">
    <property type="entry name" value="GAF domain-like"/>
    <property type="match status" value="1"/>
</dbReference>
<dbReference type="PROSITE" id="PS50113">
    <property type="entry name" value="PAC"/>
    <property type="match status" value="3"/>
</dbReference>
<feature type="domain" description="PAC" evidence="19">
    <location>
        <begin position="374"/>
        <end position="427"/>
    </location>
</feature>
<dbReference type="PROSITE" id="PS50894">
    <property type="entry name" value="HPT"/>
    <property type="match status" value="1"/>
</dbReference>
<dbReference type="SUPFAM" id="SSF55874">
    <property type="entry name" value="ATPase domain of HSP90 chaperone/DNA topoisomerase II/histidine kinase"/>
    <property type="match status" value="1"/>
</dbReference>
<feature type="domain" description="PAC" evidence="19">
    <location>
        <begin position="503"/>
        <end position="555"/>
    </location>
</feature>
<dbReference type="InterPro" id="IPR001610">
    <property type="entry name" value="PAC"/>
</dbReference>
<accession>A0ABT5KJZ6</accession>
<dbReference type="Pfam" id="PF00512">
    <property type="entry name" value="HisKA"/>
    <property type="match status" value="1"/>
</dbReference>
<keyword evidence="7" id="KW-0812">Transmembrane</keyword>
<dbReference type="PANTHER" id="PTHR45339">
    <property type="entry name" value="HYBRID SIGNAL TRANSDUCTION HISTIDINE KINASE J"/>
    <property type="match status" value="1"/>
</dbReference>
<dbReference type="SMART" id="SM00387">
    <property type="entry name" value="HATPase_c"/>
    <property type="match status" value="1"/>
</dbReference>
<feature type="modified residue" description="Phosphohistidine" evidence="14">
    <location>
        <position position="1168"/>
    </location>
</feature>
<dbReference type="Pfam" id="PF08447">
    <property type="entry name" value="PAS_3"/>
    <property type="match status" value="3"/>
</dbReference>
<dbReference type="PROSITE" id="PS50112">
    <property type="entry name" value="PAS"/>
    <property type="match status" value="1"/>
</dbReference>
<evidence type="ECO:0000259" key="17">
    <source>
        <dbReference type="PROSITE" id="PS50110"/>
    </source>
</evidence>
<dbReference type="SUPFAM" id="SSF55785">
    <property type="entry name" value="PYP-like sensor domain (PAS domain)"/>
    <property type="match status" value="3"/>
</dbReference>
<dbReference type="SUPFAM" id="SSF47384">
    <property type="entry name" value="Homodimeric domain of signal transducing histidine kinase"/>
    <property type="match status" value="1"/>
</dbReference>
<keyword evidence="8" id="KW-0547">Nucleotide-binding</keyword>
<dbReference type="Gene3D" id="1.20.120.160">
    <property type="entry name" value="HPT domain"/>
    <property type="match status" value="1"/>
</dbReference>
<evidence type="ECO:0000256" key="1">
    <source>
        <dbReference type="ARBA" id="ARBA00000085"/>
    </source>
</evidence>
<dbReference type="Pfam" id="PF00072">
    <property type="entry name" value="Response_reg"/>
    <property type="match status" value="2"/>
</dbReference>
<dbReference type="Proteomes" id="UP001221189">
    <property type="component" value="Unassembled WGS sequence"/>
</dbReference>
<dbReference type="Pfam" id="PF01627">
    <property type="entry name" value="Hpt"/>
    <property type="match status" value="1"/>
</dbReference>
<dbReference type="InterPro" id="IPR001789">
    <property type="entry name" value="Sig_transdc_resp-reg_receiver"/>
</dbReference>
<name>A0ABT5KJZ6_9BURK</name>
<comment type="catalytic activity">
    <reaction evidence="1">
        <text>ATP + protein L-histidine = ADP + protein N-phospho-L-histidine.</text>
        <dbReference type="EC" id="2.7.13.3"/>
    </reaction>
</comment>
<evidence type="ECO:0000256" key="11">
    <source>
        <dbReference type="ARBA" id="ARBA00022989"/>
    </source>
</evidence>
<evidence type="ECO:0000259" key="20">
    <source>
        <dbReference type="PROSITE" id="PS50894"/>
    </source>
</evidence>
<comment type="subcellular location">
    <subcellularLocation>
        <location evidence="2">Cell membrane</location>
        <topology evidence="2">Multi-pass membrane protein</topology>
    </subcellularLocation>
</comment>
<dbReference type="Gene3D" id="3.30.450.20">
    <property type="entry name" value="PAS domain"/>
    <property type="match status" value="3"/>
</dbReference>
<protein>
    <recommendedName>
        <fullName evidence="3">histidine kinase</fullName>
        <ecNumber evidence="3">2.7.13.3</ecNumber>
    </recommendedName>
</protein>
<dbReference type="Gene3D" id="3.40.50.2300">
    <property type="match status" value="2"/>
</dbReference>
<keyword evidence="4" id="KW-1003">Cell membrane</keyword>
<dbReference type="SUPFAM" id="SSF47226">
    <property type="entry name" value="Histidine-containing phosphotransfer domain, HPT domain"/>
    <property type="match status" value="1"/>
</dbReference>
<comment type="caution">
    <text evidence="21">The sequence shown here is derived from an EMBL/GenBank/DDBJ whole genome shotgun (WGS) entry which is preliminary data.</text>
</comment>
<dbReference type="InterPro" id="IPR008207">
    <property type="entry name" value="Sig_transdc_His_kin_Hpt_dom"/>
</dbReference>
<feature type="domain" description="HPt" evidence="20">
    <location>
        <begin position="1129"/>
        <end position="1236"/>
    </location>
</feature>
<keyword evidence="10" id="KW-0067">ATP-binding</keyword>
<dbReference type="InterPro" id="IPR029016">
    <property type="entry name" value="GAF-like_dom_sf"/>
</dbReference>
<feature type="domain" description="PAS" evidence="18">
    <location>
        <begin position="178"/>
        <end position="222"/>
    </location>
</feature>
<dbReference type="Gene3D" id="1.10.287.130">
    <property type="match status" value="1"/>
</dbReference>
<proteinExistence type="predicted"/>
<dbReference type="SMART" id="SM00448">
    <property type="entry name" value="REC"/>
    <property type="match status" value="2"/>
</dbReference>
<evidence type="ECO:0000256" key="8">
    <source>
        <dbReference type="ARBA" id="ARBA00022741"/>
    </source>
</evidence>
<feature type="modified residue" description="4-aspartylphosphate" evidence="15">
    <location>
        <position position="871"/>
    </location>
</feature>
<dbReference type="EC" id="2.7.13.3" evidence="3"/>
<dbReference type="InterPro" id="IPR000014">
    <property type="entry name" value="PAS"/>
</dbReference>
<gene>
    <name evidence="21" type="ORF">PRZ03_22105</name>
</gene>
<dbReference type="SMART" id="SM00091">
    <property type="entry name" value="PAS"/>
    <property type="match status" value="3"/>
</dbReference>
<keyword evidence="5 15" id="KW-0597">Phosphoprotein</keyword>
<dbReference type="InterPro" id="IPR005467">
    <property type="entry name" value="His_kinase_dom"/>
</dbReference>
<evidence type="ECO:0000259" key="16">
    <source>
        <dbReference type="PROSITE" id="PS50109"/>
    </source>
</evidence>
<dbReference type="CDD" id="cd00082">
    <property type="entry name" value="HisKA"/>
    <property type="match status" value="1"/>
</dbReference>
<evidence type="ECO:0000256" key="6">
    <source>
        <dbReference type="ARBA" id="ARBA00022679"/>
    </source>
</evidence>
<evidence type="ECO:0000256" key="14">
    <source>
        <dbReference type="PROSITE-ProRule" id="PRU00110"/>
    </source>
</evidence>
<feature type="domain" description="PAC" evidence="19">
    <location>
        <begin position="249"/>
        <end position="301"/>
    </location>
</feature>
<evidence type="ECO:0000256" key="10">
    <source>
        <dbReference type="ARBA" id="ARBA00022840"/>
    </source>
</evidence>
<evidence type="ECO:0000256" key="7">
    <source>
        <dbReference type="ARBA" id="ARBA00022692"/>
    </source>
</evidence>
<dbReference type="Gene3D" id="3.30.565.10">
    <property type="entry name" value="Histidine kinase-like ATPase, C-terminal domain"/>
    <property type="match status" value="1"/>
</dbReference>
<dbReference type="InterPro" id="IPR003594">
    <property type="entry name" value="HATPase_dom"/>
</dbReference>
<dbReference type="InterPro" id="IPR003018">
    <property type="entry name" value="GAF"/>
</dbReference>
<dbReference type="CDD" id="cd17546">
    <property type="entry name" value="REC_hyHK_CKI1_RcsC-like"/>
    <property type="match status" value="2"/>
</dbReference>
<dbReference type="PANTHER" id="PTHR45339:SF1">
    <property type="entry name" value="HYBRID SIGNAL TRANSDUCTION HISTIDINE KINASE J"/>
    <property type="match status" value="1"/>
</dbReference>
<feature type="domain" description="Response regulatory" evidence="17">
    <location>
        <begin position="816"/>
        <end position="941"/>
    </location>
</feature>
<dbReference type="SMART" id="SM00073">
    <property type="entry name" value="HPT"/>
    <property type="match status" value="1"/>
</dbReference>
<dbReference type="PRINTS" id="PR00344">
    <property type="entry name" value="BCTRLSENSOR"/>
</dbReference>
<keyword evidence="22" id="KW-1185">Reference proteome</keyword>
<dbReference type="InterPro" id="IPR003661">
    <property type="entry name" value="HisK_dim/P_dom"/>
</dbReference>
<dbReference type="CDD" id="cd16922">
    <property type="entry name" value="HATPase_EvgS-ArcB-TorS-like"/>
    <property type="match status" value="1"/>
</dbReference>
<feature type="modified residue" description="4-aspartylphosphate" evidence="15">
    <location>
        <position position="1018"/>
    </location>
</feature>
<dbReference type="CDD" id="cd00088">
    <property type="entry name" value="HPT"/>
    <property type="match status" value="1"/>
</dbReference>
<evidence type="ECO:0000256" key="15">
    <source>
        <dbReference type="PROSITE-ProRule" id="PRU00169"/>
    </source>
</evidence>
<dbReference type="InterPro" id="IPR036097">
    <property type="entry name" value="HisK_dim/P_sf"/>
</dbReference>
<evidence type="ECO:0000259" key="18">
    <source>
        <dbReference type="PROSITE" id="PS50112"/>
    </source>
</evidence>
<dbReference type="InterPro" id="IPR035965">
    <property type="entry name" value="PAS-like_dom_sf"/>
</dbReference>
<dbReference type="Pfam" id="PF01590">
    <property type="entry name" value="GAF"/>
    <property type="match status" value="1"/>
</dbReference>
<dbReference type="InterPro" id="IPR004358">
    <property type="entry name" value="Sig_transdc_His_kin-like_C"/>
</dbReference>
<dbReference type="PROSITE" id="PS50110">
    <property type="entry name" value="RESPONSE_REGULATORY"/>
    <property type="match status" value="2"/>
</dbReference>
<dbReference type="EMBL" id="JAQQXT010000019">
    <property type="protein sequence ID" value="MDC8774266.1"/>
    <property type="molecule type" value="Genomic_DNA"/>
</dbReference>
<sequence>MQSAPLRDDEAQSLAALRALEVLDTGPEAEFDALVRAASIVCGVPISLISLIDVERQWFKANIGLPGVHETPRDLAFCAHAVLGDELFEVADATQDPRFADNPLVISQPDIRFYAGAPVRLSDGSRIGTLCVIDRQPKRLTEAQRQVLTELAVAAAQALEGRRALRAVKQISREMADSEARFRLLSESVPIGVFELDVQGNFSYGNSKLLDIFGLQPRQALDWTQMVDADERKAITTMWRDALAEQEDMDAEFRIRRADGRVRQLHAKAKLRRNEAGQPLAYVGMVEDITEARQQQDALRTSRAFLDRTGRMAGVGGWEIDLATNSLFWSDETCRIHGLEPGHRPSLEEALDFYTPEARPVVQQAVQHALATGEGWDLELEQQLRDGRKIWVHAVGSVEFEDGQARRLVGAFQDVTERVKERLALKEAHTLMQLATDSGGIGIWDYDLVQGSLKWDAWMYRLYGQMPSDELGPYDLWARHLHPDDKAVAEHNLQDAIEGRRPFATEFRVIWSDGSVHHIRGTALIKRDEAGRALRMVGVNWDTSEHHRIEAELREAKLVAEGASKAKSEFLANMSHEIRTPMNAILGMLTLLRKTKMSERQADYAAKTEGAARSLLGLLNEILDFSKVEAGKMTLDPQAMRVDHLLRDLSVILSANVGAKKLELVFDIDPALPRELVADAMRLQQVLINLTGNAIKFTEQGEVVLAIKVVQLNQDSVSLHFAVSDTGIGIAPQNQARIFSGFTQAEASTTRRFGGTGLGLAISQRLVALMGGELTLQSEEGRGSRFEFSLTLALADTAVAARALGEKTDPPAAQRRALIVDDNAIAREVLARMCESQGWMVDLAESGEQAIACLQAQAHTAAGPYQALFVDWQMPGLDGWQTIGRIRAQGLAGPAPVIVMVTALGREQLAQRSEADQAMLDGYLVKPVTASMLFDAVADAGLHPSLLLAKREAATSPAEQQRLVGMRLLLVEDNLNNQQVASELLRGEGASVQIAGDGQQAVSALAAAPHAFDVVLMDLQMPVMDGYAATHHLREVLGLRALPIVAMTANAMSSDREACLAAGMNAHVGKPFDLDELVRVLRQHGGLASLDGARRLAPQQGGEVTAAWSRAAAGAGVDLSAALQRMGGKPAVYARMLRNFTADLGAMQSQLREHLAQADARSALRLIHTLKGVAATLGAVQLAEQASQAERALTEALADQGGEGSVAEALLLASVERCCVAMVAAMPGLTELLRVMQDEANAASPPALADSAALPVLGDLPAAELQDLTQALSELLLRLQDSDMDALQVMSVLQSRYGAVLGGRLQGLDEALGRLEFDAAILPCRALISEVKGILQ</sequence>
<evidence type="ECO:0000313" key="21">
    <source>
        <dbReference type="EMBL" id="MDC8774266.1"/>
    </source>
</evidence>
<evidence type="ECO:0000256" key="2">
    <source>
        <dbReference type="ARBA" id="ARBA00004651"/>
    </source>
</evidence>
<dbReference type="InterPro" id="IPR013655">
    <property type="entry name" value="PAS_fold_3"/>
</dbReference>
<feature type="domain" description="Histidine kinase" evidence="16">
    <location>
        <begin position="573"/>
        <end position="794"/>
    </location>
</feature>
<evidence type="ECO:0000256" key="3">
    <source>
        <dbReference type="ARBA" id="ARBA00012438"/>
    </source>
</evidence>
<organism evidence="21 22">
    <name type="scientific">Roseateles albus</name>
    <dbReference type="NCBI Taxonomy" id="2987525"/>
    <lineage>
        <taxon>Bacteria</taxon>
        <taxon>Pseudomonadati</taxon>
        <taxon>Pseudomonadota</taxon>
        <taxon>Betaproteobacteria</taxon>
        <taxon>Burkholderiales</taxon>
        <taxon>Sphaerotilaceae</taxon>
        <taxon>Roseateles</taxon>
    </lineage>
</organism>
<dbReference type="Gene3D" id="3.30.450.40">
    <property type="match status" value="1"/>
</dbReference>
<dbReference type="SMART" id="SM00086">
    <property type="entry name" value="PAC"/>
    <property type="match status" value="3"/>
</dbReference>
<keyword evidence="6" id="KW-0808">Transferase</keyword>
<dbReference type="Gene3D" id="2.10.70.100">
    <property type="match status" value="1"/>
</dbReference>
<evidence type="ECO:0000256" key="13">
    <source>
        <dbReference type="ARBA" id="ARBA00023136"/>
    </source>
</evidence>
<keyword evidence="11" id="KW-1133">Transmembrane helix</keyword>
<reference evidence="21 22" key="1">
    <citation type="submission" date="2022-10" db="EMBL/GenBank/DDBJ databases">
        <title>Paucibacter sp. hw1 Genome sequencing.</title>
        <authorList>
            <person name="Park S."/>
        </authorList>
    </citation>
    <scope>NUCLEOTIDE SEQUENCE [LARGE SCALE GENOMIC DNA]</scope>
    <source>
        <strain evidence="22">hw1</strain>
    </source>
</reference>
<dbReference type="CDD" id="cd00130">
    <property type="entry name" value="PAS"/>
    <property type="match status" value="3"/>
</dbReference>
<dbReference type="InterPro" id="IPR036890">
    <property type="entry name" value="HATPase_C_sf"/>
</dbReference>
<feature type="domain" description="Response regulatory" evidence="17">
    <location>
        <begin position="967"/>
        <end position="1085"/>
    </location>
</feature>
<evidence type="ECO:0000259" key="19">
    <source>
        <dbReference type="PROSITE" id="PS50113"/>
    </source>
</evidence>
<dbReference type="SUPFAM" id="SSF52172">
    <property type="entry name" value="CheY-like"/>
    <property type="match status" value="2"/>
</dbReference>
<dbReference type="PROSITE" id="PS50109">
    <property type="entry name" value="HIS_KIN"/>
    <property type="match status" value="1"/>
</dbReference>
<evidence type="ECO:0000256" key="5">
    <source>
        <dbReference type="ARBA" id="ARBA00022553"/>
    </source>
</evidence>
<dbReference type="Pfam" id="PF02518">
    <property type="entry name" value="HATPase_c"/>
    <property type="match status" value="1"/>
</dbReference>
<dbReference type="NCBIfam" id="TIGR00229">
    <property type="entry name" value="sensory_box"/>
    <property type="match status" value="2"/>
</dbReference>
<keyword evidence="12" id="KW-0902">Two-component regulatory system</keyword>
<dbReference type="InterPro" id="IPR011006">
    <property type="entry name" value="CheY-like_superfamily"/>
</dbReference>